<evidence type="ECO:0000256" key="21">
    <source>
        <dbReference type="ARBA" id="ARBA00049338"/>
    </source>
</evidence>
<evidence type="ECO:0000256" key="15">
    <source>
        <dbReference type="ARBA" id="ARBA00023008"/>
    </source>
</evidence>
<dbReference type="Gene3D" id="3.40.50.1000">
    <property type="entry name" value="HAD superfamily/HAD-like"/>
    <property type="match status" value="1"/>
</dbReference>
<accession>A0ABT1YPV0</accession>
<evidence type="ECO:0000256" key="7">
    <source>
        <dbReference type="ARBA" id="ARBA00022553"/>
    </source>
</evidence>
<dbReference type="InterPro" id="IPR008250">
    <property type="entry name" value="ATPase_P-typ_transduc_dom_A_sf"/>
</dbReference>
<feature type="domain" description="HMA" evidence="24">
    <location>
        <begin position="181"/>
        <end position="245"/>
    </location>
</feature>
<dbReference type="InterPro" id="IPR018303">
    <property type="entry name" value="ATPase_P-typ_P_site"/>
</dbReference>
<gene>
    <name evidence="25" type="ORF">NV381_28845</name>
</gene>
<dbReference type="PANTHER" id="PTHR48085">
    <property type="entry name" value="CADMIUM/ZINC-TRANSPORTING ATPASE HMA2-RELATED"/>
    <property type="match status" value="1"/>
</dbReference>
<dbReference type="SUPFAM" id="SSF55008">
    <property type="entry name" value="HMA, heavy metal-associated domain"/>
    <property type="match status" value="2"/>
</dbReference>
<dbReference type="InterPro" id="IPR023299">
    <property type="entry name" value="ATPase_P-typ_cyto_dom_N"/>
</dbReference>
<keyword evidence="10" id="KW-0677">Repeat</keyword>
<evidence type="ECO:0000256" key="4">
    <source>
        <dbReference type="ARBA" id="ARBA00022448"/>
    </source>
</evidence>
<keyword evidence="15" id="KW-0186">Copper</keyword>
<evidence type="ECO:0000256" key="22">
    <source>
        <dbReference type="RuleBase" id="RU362081"/>
    </source>
</evidence>
<dbReference type="RefSeq" id="WP_258216757.1">
    <property type="nucleotide sequence ID" value="NZ_JANQBD010000025.1"/>
</dbReference>
<dbReference type="CDD" id="cd00371">
    <property type="entry name" value="HMA"/>
    <property type="match status" value="2"/>
</dbReference>
<dbReference type="SUPFAM" id="SSF81653">
    <property type="entry name" value="Calcium ATPase, transduction domain A"/>
    <property type="match status" value="1"/>
</dbReference>
<dbReference type="SUPFAM" id="SSF81665">
    <property type="entry name" value="Calcium ATPase, transmembrane domain M"/>
    <property type="match status" value="1"/>
</dbReference>
<dbReference type="NCBIfam" id="TIGR01494">
    <property type="entry name" value="ATPase_P-type"/>
    <property type="match status" value="1"/>
</dbReference>
<dbReference type="InterPro" id="IPR017969">
    <property type="entry name" value="Heavy-metal-associated_CS"/>
</dbReference>
<dbReference type="InterPro" id="IPR036412">
    <property type="entry name" value="HAD-like_sf"/>
</dbReference>
<proteinExistence type="inferred from homology"/>
<sequence>MSGNSSCCSQDAKHSHIHEEKDRDHESCSCAQHEHHNHGHDHSHDPNNHKHSEEDHHHGPDCNHGDQHDHKSHNDSHNHNHAHNHAHDHAHNHKHGDSCGGNHGASTVNQTVTLEGMHCGDCALKLEKSISRIEGVAQVQVNFATAKMSLGYDQSQLDFDTIKKHIRNLGYSVQEQAAAKQSSVFRIEGMDCADCAQKLEKRVGALASVNQVMVNYGAAKMTVEHDGSAEQAVIQTVKQAGYTALPDKGGMPLVADERSFWRRNNKVIPTALSGLIFTITWALELVHAIPDSISTIFYALAMLIGGYRIARTGIYGLKSRTIGMDLLMTVAALGAGLIGQWEEGAAVVFLFSLGETLEAYTMDRTRKSIRGLMDLSPREALVRRNGEEMMIAIEAIQIGDTVIVKPGERIAMDGVISKGASTINQAPITGESIPVEKAEGDEVFAGTVNQQGALEVKVTKLSKDNTLSRIINLVEEAQAQKAPSQRFVDVFAKYYTPAVLVIALLIAIIPPLLMGESFQVWFYRALMMLVVSCPCALVISTPVSIVSAIGNAAKNGVLIKGGAHLERLGAVSVVAFDKTGTLTAGIPQVTEIIPLDSRTEDEVLSIAAAVESASEHPVANAIVRKAKQANLPIKSSSSFTSVTGRGAQASIEGTLFYIGSPRWFIHELKLSLEHVKDTIQRLEKQGQTVMLMGSGQDVWAIFAVADEIRANSKSTLEHLKAIGIERTVMLTGDNQGTAQAVAAKLGNIDYRSELLPEDKVSSIKELMDKHGYVAMIGDGINDAPALATATVGIAMGAAGTDTALETADVALMADDLSKLPFAIGLSRRALRIIKQNIAFSLLVKVVFLIMIFLGTSTLWMAVLADTGSSLIVIANGMRLLRTKAGSISA</sequence>
<evidence type="ECO:0000259" key="24">
    <source>
        <dbReference type="PROSITE" id="PS50846"/>
    </source>
</evidence>
<feature type="compositionally biased region" description="Basic and acidic residues" evidence="23">
    <location>
        <begin position="40"/>
        <end position="78"/>
    </location>
</feature>
<dbReference type="InterPro" id="IPR023214">
    <property type="entry name" value="HAD_sf"/>
</dbReference>
<dbReference type="Pfam" id="PF00702">
    <property type="entry name" value="Hydrolase"/>
    <property type="match status" value="1"/>
</dbReference>
<feature type="transmembrane region" description="Helical" evidence="22">
    <location>
        <begin position="836"/>
        <end position="853"/>
    </location>
</feature>
<dbReference type="InterPro" id="IPR001757">
    <property type="entry name" value="P_typ_ATPase"/>
</dbReference>
<keyword evidence="7" id="KW-0597">Phosphoprotein</keyword>
<dbReference type="PRINTS" id="PR00119">
    <property type="entry name" value="CATATPASE"/>
</dbReference>
<comment type="similarity">
    <text evidence="2 22">Belongs to the cation transport ATPase (P-type) (TC 3.A.3) family. Type IB subfamily.</text>
</comment>
<dbReference type="EC" id="7.2.2.21" evidence="20"/>
<keyword evidence="9 22" id="KW-0479">Metal-binding</keyword>
<dbReference type="PROSITE" id="PS01229">
    <property type="entry name" value="COF_2"/>
    <property type="match status" value="1"/>
</dbReference>
<keyword evidence="5 22" id="KW-1003">Cell membrane</keyword>
<evidence type="ECO:0000256" key="5">
    <source>
        <dbReference type="ARBA" id="ARBA00022475"/>
    </source>
</evidence>
<keyword evidence="14 22" id="KW-1133">Transmembrane helix</keyword>
<feature type="transmembrane region" description="Helical" evidence="22">
    <location>
        <begin position="494"/>
        <end position="513"/>
    </location>
</feature>
<dbReference type="EMBL" id="JANQBD010000025">
    <property type="protein sequence ID" value="MCR8635214.1"/>
    <property type="molecule type" value="Genomic_DNA"/>
</dbReference>
<keyword evidence="8 22" id="KW-0812">Transmembrane</keyword>
<evidence type="ECO:0000256" key="16">
    <source>
        <dbReference type="ARBA" id="ARBA00023065"/>
    </source>
</evidence>
<keyword evidence="26" id="KW-1185">Reference proteome</keyword>
<feature type="compositionally biased region" description="Basic residues" evidence="23">
    <location>
        <begin position="79"/>
        <end position="94"/>
    </location>
</feature>
<evidence type="ECO:0000256" key="13">
    <source>
        <dbReference type="ARBA" id="ARBA00022967"/>
    </source>
</evidence>
<feature type="transmembrane region" description="Helical" evidence="22">
    <location>
        <begin position="525"/>
        <end position="550"/>
    </location>
</feature>
<comment type="subcellular location">
    <subcellularLocation>
        <location evidence="1">Cell membrane</location>
        <topology evidence="1">Multi-pass membrane protein</topology>
    </subcellularLocation>
</comment>
<dbReference type="InterPro" id="IPR006122">
    <property type="entry name" value="HMA_Cu_ion-bd"/>
</dbReference>
<evidence type="ECO:0000256" key="11">
    <source>
        <dbReference type="ARBA" id="ARBA00022741"/>
    </source>
</evidence>
<keyword evidence="16" id="KW-0406">Ion transport</keyword>
<comment type="caution">
    <text evidence="25">The sequence shown here is derived from an EMBL/GenBank/DDBJ whole genome shotgun (WGS) entry which is preliminary data.</text>
</comment>
<evidence type="ECO:0000256" key="3">
    <source>
        <dbReference type="ARBA" id="ARBA00015102"/>
    </source>
</evidence>
<evidence type="ECO:0000256" key="10">
    <source>
        <dbReference type="ARBA" id="ARBA00022737"/>
    </source>
</evidence>
<dbReference type="NCBIfam" id="TIGR00003">
    <property type="entry name" value="copper ion binding protein"/>
    <property type="match status" value="2"/>
</dbReference>
<dbReference type="Gene3D" id="2.70.150.10">
    <property type="entry name" value="Calcium-transporting ATPase, cytoplasmic transduction domain A"/>
    <property type="match status" value="1"/>
</dbReference>
<evidence type="ECO:0000256" key="14">
    <source>
        <dbReference type="ARBA" id="ARBA00022989"/>
    </source>
</evidence>
<evidence type="ECO:0000256" key="17">
    <source>
        <dbReference type="ARBA" id="ARBA00023136"/>
    </source>
</evidence>
<keyword evidence="4" id="KW-0813">Transport</keyword>
<dbReference type="SFLD" id="SFLDG00002">
    <property type="entry name" value="C1.7:_P-type_atpase_like"/>
    <property type="match status" value="1"/>
</dbReference>
<keyword evidence="13" id="KW-1278">Translocase</keyword>
<dbReference type="InterPro" id="IPR059000">
    <property type="entry name" value="ATPase_P-type_domA"/>
</dbReference>
<dbReference type="InterPro" id="IPR023298">
    <property type="entry name" value="ATPase_P-typ_TM_dom_sf"/>
</dbReference>
<dbReference type="PROSITE" id="PS00154">
    <property type="entry name" value="ATPASE_E1_E2"/>
    <property type="match status" value="1"/>
</dbReference>
<dbReference type="SFLD" id="SFLDF00027">
    <property type="entry name" value="p-type_atpase"/>
    <property type="match status" value="1"/>
</dbReference>
<dbReference type="InterPro" id="IPR044492">
    <property type="entry name" value="P_typ_ATPase_HD_dom"/>
</dbReference>
<evidence type="ECO:0000256" key="8">
    <source>
        <dbReference type="ARBA" id="ARBA00022692"/>
    </source>
</evidence>
<dbReference type="PANTHER" id="PTHR48085:SF5">
    <property type="entry name" value="CADMIUM_ZINC-TRANSPORTING ATPASE HMA4-RELATED"/>
    <property type="match status" value="1"/>
</dbReference>
<dbReference type="Proteomes" id="UP001300012">
    <property type="component" value="Unassembled WGS sequence"/>
</dbReference>
<name>A0ABT1YPV0_9BACL</name>
<feature type="transmembrane region" description="Helical" evidence="22">
    <location>
        <begin position="292"/>
        <end position="310"/>
    </location>
</feature>
<feature type="domain" description="HMA" evidence="24">
    <location>
        <begin position="108"/>
        <end position="174"/>
    </location>
</feature>
<evidence type="ECO:0000256" key="12">
    <source>
        <dbReference type="ARBA" id="ARBA00022840"/>
    </source>
</evidence>
<feature type="transmembrane region" description="Helical" evidence="22">
    <location>
        <begin position="267"/>
        <end position="286"/>
    </location>
</feature>
<organism evidence="25 26">
    <name type="scientific">Paenibacillus radicis</name>
    <name type="common">ex Xue et al. 2023</name>
    <dbReference type="NCBI Taxonomy" id="2972489"/>
    <lineage>
        <taxon>Bacteria</taxon>
        <taxon>Bacillati</taxon>
        <taxon>Bacillota</taxon>
        <taxon>Bacilli</taxon>
        <taxon>Bacillales</taxon>
        <taxon>Paenibacillaceae</taxon>
        <taxon>Paenibacillus</taxon>
    </lineage>
</organism>
<dbReference type="NCBIfam" id="TIGR01512">
    <property type="entry name" value="ATPase-IB2_Cd"/>
    <property type="match status" value="1"/>
</dbReference>
<dbReference type="PROSITE" id="PS50846">
    <property type="entry name" value="HMA_2"/>
    <property type="match status" value="2"/>
</dbReference>
<comment type="catalytic activity">
    <reaction evidence="21">
        <text>Cd(2+)(in) + ATP + H2O = Cd(2+)(out) + ADP + phosphate + H(+)</text>
        <dbReference type="Rhea" id="RHEA:12132"/>
        <dbReference type="ChEBI" id="CHEBI:15377"/>
        <dbReference type="ChEBI" id="CHEBI:15378"/>
        <dbReference type="ChEBI" id="CHEBI:30616"/>
        <dbReference type="ChEBI" id="CHEBI:43474"/>
        <dbReference type="ChEBI" id="CHEBI:48775"/>
        <dbReference type="ChEBI" id="CHEBI:456216"/>
        <dbReference type="EC" id="7.2.2.21"/>
    </reaction>
</comment>
<dbReference type="Gene3D" id="3.40.1110.10">
    <property type="entry name" value="Calcium-transporting ATPase, cytoplasmic domain N"/>
    <property type="match status" value="1"/>
</dbReference>
<evidence type="ECO:0000256" key="23">
    <source>
        <dbReference type="SAM" id="MobiDB-lite"/>
    </source>
</evidence>
<evidence type="ECO:0000256" key="18">
    <source>
        <dbReference type="ARBA" id="ARBA00029719"/>
    </source>
</evidence>
<dbReference type="Pfam" id="PF00403">
    <property type="entry name" value="HMA"/>
    <property type="match status" value="2"/>
</dbReference>
<dbReference type="InterPro" id="IPR036163">
    <property type="entry name" value="HMA_dom_sf"/>
</dbReference>
<evidence type="ECO:0000313" key="26">
    <source>
        <dbReference type="Proteomes" id="UP001300012"/>
    </source>
</evidence>
<feature type="region of interest" description="Disordered" evidence="23">
    <location>
        <begin position="1"/>
        <end position="102"/>
    </location>
</feature>
<dbReference type="InterPro" id="IPR051014">
    <property type="entry name" value="Cation_Transport_ATPase_IB"/>
</dbReference>
<protein>
    <recommendedName>
        <fullName evidence="3">Copper-exporting P-type ATPase</fullName>
        <ecNumber evidence="20">7.2.2.21</ecNumber>
    </recommendedName>
    <alternativeName>
        <fullName evidence="18">Copper-exporting P-type ATPase A</fullName>
    </alternativeName>
    <alternativeName>
        <fullName evidence="19">Cu(+)-exporting ATPase</fullName>
    </alternativeName>
</protein>
<keyword evidence="12 22" id="KW-0067">ATP-binding</keyword>
<dbReference type="InterPro" id="IPR006121">
    <property type="entry name" value="HMA_dom"/>
</dbReference>
<keyword evidence="11 22" id="KW-0547">Nucleotide-binding</keyword>
<keyword evidence="6" id="KW-0104">Cadmium</keyword>
<dbReference type="Gene3D" id="3.30.70.100">
    <property type="match status" value="2"/>
</dbReference>
<dbReference type="PRINTS" id="PR00941">
    <property type="entry name" value="CDATPASE"/>
</dbReference>
<dbReference type="NCBIfam" id="TIGR01511">
    <property type="entry name" value="ATPase-IB1_Cu"/>
    <property type="match status" value="1"/>
</dbReference>
<feature type="compositionally biased region" description="Basic and acidic residues" evidence="23">
    <location>
        <begin position="11"/>
        <end position="27"/>
    </location>
</feature>
<evidence type="ECO:0000256" key="19">
    <source>
        <dbReference type="ARBA" id="ARBA00033239"/>
    </source>
</evidence>
<dbReference type="SUPFAM" id="SSF56784">
    <property type="entry name" value="HAD-like"/>
    <property type="match status" value="1"/>
</dbReference>
<evidence type="ECO:0000256" key="20">
    <source>
        <dbReference type="ARBA" id="ARBA00039103"/>
    </source>
</evidence>
<dbReference type="CDD" id="cd07545">
    <property type="entry name" value="P-type_ATPase_Cd-like"/>
    <property type="match status" value="1"/>
</dbReference>
<dbReference type="SFLD" id="SFLDS00003">
    <property type="entry name" value="Haloacid_Dehalogenase"/>
    <property type="match status" value="1"/>
</dbReference>
<evidence type="ECO:0000256" key="6">
    <source>
        <dbReference type="ARBA" id="ARBA00022539"/>
    </source>
</evidence>
<evidence type="ECO:0000256" key="1">
    <source>
        <dbReference type="ARBA" id="ARBA00004651"/>
    </source>
</evidence>
<dbReference type="Pfam" id="PF00122">
    <property type="entry name" value="E1-E2_ATPase"/>
    <property type="match status" value="1"/>
</dbReference>
<evidence type="ECO:0000256" key="2">
    <source>
        <dbReference type="ARBA" id="ARBA00006024"/>
    </source>
</evidence>
<evidence type="ECO:0000313" key="25">
    <source>
        <dbReference type="EMBL" id="MCR8635214.1"/>
    </source>
</evidence>
<keyword evidence="17 22" id="KW-0472">Membrane</keyword>
<dbReference type="PROSITE" id="PS01047">
    <property type="entry name" value="HMA_1"/>
    <property type="match status" value="2"/>
</dbReference>
<dbReference type="NCBIfam" id="TIGR01525">
    <property type="entry name" value="ATPase-IB_hvy"/>
    <property type="match status" value="1"/>
</dbReference>
<dbReference type="InterPro" id="IPR027256">
    <property type="entry name" value="P-typ_ATPase_IB"/>
</dbReference>
<evidence type="ECO:0000256" key="9">
    <source>
        <dbReference type="ARBA" id="ARBA00022723"/>
    </source>
</evidence>
<reference evidence="25 26" key="1">
    <citation type="submission" date="2022-08" db="EMBL/GenBank/DDBJ databases">
        <title>Paenibacillus endoradicis sp. nov., Paenibacillus radicibacter sp. nov and Paenibacillus pararadicis sp. nov., three cold-adapted plant growth-promoting bacteria isolated from root of Larix gmelinii in Great Khingan.</title>
        <authorList>
            <person name="Xue H."/>
        </authorList>
    </citation>
    <scope>NUCLEOTIDE SEQUENCE [LARGE SCALE GENOMIC DNA]</scope>
    <source>
        <strain evidence="25 26">N5-1-1-5</strain>
    </source>
</reference>